<dbReference type="Pfam" id="PF23283">
    <property type="entry name" value="D8C_UMOD"/>
    <property type="match status" value="1"/>
</dbReference>
<dbReference type="AlphaFoldDB" id="A0A8J9W7E7"/>
<evidence type="ECO:0000313" key="4">
    <source>
        <dbReference type="EMBL" id="CAH1239251.1"/>
    </source>
</evidence>
<evidence type="ECO:0000259" key="3">
    <source>
        <dbReference type="Pfam" id="PF23283"/>
    </source>
</evidence>
<dbReference type="OrthoDB" id="2015116at2759"/>
<keyword evidence="1" id="KW-0732">Signal</keyword>
<evidence type="ECO:0000256" key="2">
    <source>
        <dbReference type="ARBA" id="ARBA00023157"/>
    </source>
</evidence>
<proteinExistence type="predicted"/>
<protein>
    <submittedName>
        <fullName evidence="4">UMOD protein</fullName>
    </submittedName>
</protein>
<evidence type="ECO:0000256" key="1">
    <source>
        <dbReference type="ARBA" id="ARBA00022729"/>
    </source>
</evidence>
<sequence>MADPKGSLTTQDSLTDPCLTATVRDEPHRSTDYIASAEFSCDRDLDPGWYRFTAHTGGKMAEECQTVGHCGTRVPIWLDGTHPDINDGVTDMEACTSHGPGTLCCRQRIPIQVKKCHGGFYVYNLRPPHGCDSGYCVGSGAPCPPGEIYNFYHNRCGNVTPTLTTRPLLHYPIIDENYRVVYKCEIVYENPGDGAEFEVVFLFDGEMYPKVPNKTVTGNILEAYLDGWHLGKYSVHDYTTGYDNVIWESKMGKEITCAVRGNWPGRDEKTNWIISEPKWAGIQGAEVIDREDNRRTRWIKEAVWIRKTAPVMNRDEGAYKLSRIWDSVLTAKAPPTSATYSGEKQHSSQKL</sequence>
<keyword evidence="2" id="KW-1015">Disulfide bond</keyword>
<dbReference type="PANTHER" id="PTHR36191">
    <property type="entry name" value="ENDO/EXONUCLEASE/PHOSPHATASE DOMAIN-CONTAINING PROTEIN-RELATED"/>
    <property type="match status" value="1"/>
</dbReference>
<accession>A0A8J9W7E7</accession>
<keyword evidence="5" id="KW-1185">Reference proteome</keyword>
<feature type="domain" description="UMOD/GP2/OIT3-like D8C" evidence="3">
    <location>
        <begin position="58"/>
        <end position="136"/>
    </location>
</feature>
<name>A0A8J9W7E7_BRALA</name>
<dbReference type="PANTHER" id="PTHR36191:SF4">
    <property type="entry name" value="VWFD DOMAIN-CONTAINING PROTEIN"/>
    <property type="match status" value="1"/>
</dbReference>
<dbReference type="EMBL" id="OV696695">
    <property type="protein sequence ID" value="CAH1239251.1"/>
    <property type="molecule type" value="Genomic_DNA"/>
</dbReference>
<reference evidence="4" key="1">
    <citation type="submission" date="2022-01" db="EMBL/GenBank/DDBJ databases">
        <authorList>
            <person name="Braso-Vives M."/>
        </authorList>
    </citation>
    <scope>NUCLEOTIDE SEQUENCE</scope>
</reference>
<gene>
    <name evidence="4" type="primary">UMOD</name>
    <name evidence="4" type="ORF">BLAG_LOCUS3602</name>
</gene>
<evidence type="ECO:0000313" key="5">
    <source>
        <dbReference type="Proteomes" id="UP000838412"/>
    </source>
</evidence>
<organism evidence="4 5">
    <name type="scientific">Branchiostoma lanceolatum</name>
    <name type="common">Common lancelet</name>
    <name type="synonym">Amphioxus lanceolatum</name>
    <dbReference type="NCBI Taxonomy" id="7740"/>
    <lineage>
        <taxon>Eukaryota</taxon>
        <taxon>Metazoa</taxon>
        <taxon>Chordata</taxon>
        <taxon>Cephalochordata</taxon>
        <taxon>Leptocardii</taxon>
        <taxon>Amphioxiformes</taxon>
        <taxon>Branchiostomatidae</taxon>
        <taxon>Branchiostoma</taxon>
    </lineage>
</organism>
<dbReference type="Proteomes" id="UP000838412">
    <property type="component" value="Chromosome 10"/>
</dbReference>
<dbReference type="InterPro" id="IPR057774">
    <property type="entry name" value="D8C_UMOD/GP2/OIT3-like"/>
</dbReference>